<sequence>MNSLFLFLLVSLLSTFVIQQSASRFKEDHDNVKTLSYPTSAREIVKDLIANWNSPLVYLKNRGYLKTPQMGFEMMLGEKHTDEVMASKDNKKMQRVARSSEEATNDLSYLFRTLFSSSDNSVSDKIKSKLGVPWDMNALKNSVRSEAHKFYDNFYEKRHQQALNSKQGEDNTDIERQVAQLYPSLVITPNKEQEKYIEPSEQDVHKEPKFLNGIAKLLTSRAKPLPLQLKEQKKTVQEDNPAT</sequence>
<evidence type="ECO:0000256" key="1">
    <source>
        <dbReference type="SAM" id="SignalP"/>
    </source>
</evidence>
<dbReference type="OrthoDB" id="8068593at2759"/>
<dbReference type="HOGENOM" id="CLU_1058718_0_0_1"/>
<organism evidence="3">
    <name type="scientific">Drosophila grimshawi</name>
    <name type="common">Hawaiian fruit fly</name>
    <name type="synonym">Idiomyia grimshawi</name>
    <dbReference type="NCBI Taxonomy" id="7222"/>
    <lineage>
        <taxon>Eukaryota</taxon>
        <taxon>Metazoa</taxon>
        <taxon>Ecdysozoa</taxon>
        <taxon>Arthropoda</taxon>
        <taxon>Hexapoda</taxon>
        <taxon>Insecta</taxon>
        <taxon>Pterygota</taxon>
        <taxon>Neoptera</taxon>
        <taxon>Endopterygota</taxon>
        <taxon>Diptera</taxon>
        <taxon>Brachycera</taxon>
        <taxon>Muscomorpha</taxon>
        <taxon>Ephydroidea</taxon>
        <taxon>Drosophilidae</taxon>
        <taxon>Drosophila</taxon>
        <taxon>Hawaiian Drosophila</taxon>
    </lineage>
</organism>
<name>B4J4W4_DROGR</name>
<gene>
    <name evidence="2" type="primary">Dgri\GH21569</name>
    <name evidence="2" type="ORF">Dgri_GH21569</name>
</gene>
<dbReference type="OMA" id="NWQSPLV"/>
<reference evidence="2 3" key="1">
    <citation type="journal article" date="2007" name="Nature">
        <title>Evolution of genes and genomes on the Drosophila phylogeny.</title>
        <authorList>
            <consortium name="Drosophila 12 Genomes Consortium"/>
            <person name="Clark A.G."/>
            <person name="Eisen M.B."/>
            <person name="Smith D.R."/>
            <person name="Bergman C.M."/>
            <person name="Oliver B."/>
            <person name="Markow T.A."/>
            <person name="Kaufman T.C."/>
            <person name="Kellis M."/>
            <person name="Gelbart W."/>
            <person name="Iyer V.N."/>
            <person name="Pollard D.A."/>
            <person name="Sackton T.B."/>
            <person name="Larracuente A.M."/>
            <person name="Singh N.D."/>
            <person name="Abad J.P."/>
            <person name="Abt D.N."/>
            <person name="Adryan B."/>
            <person name="Aguade M."/>
            <person name="Akashi H."/>
            <person name="Anderson W.W."/>
            <person name="Aquadro C.F."/>
            <person name="Ardell D.H."/>
            <person name="Arguello R."/>
            <person name="Artieri C.G."/>
            <person name="Barbash D.A."/>
            <person name="Barker D."/>
            <person name="Barsanti P."/>
            <person name="Batterham P."/>
            <person name="Batzoglou S."/>
            <person name="Begun D."/>
            <person name="Bhutkar A."/>
            <person name="Blanco E."/>
            <person name="Bosak S.A."/>
            <person name="Bradley R.K."/>
            <person name="Brand A.D."/>
            <person name="Brent M.R."/>
            <person name="Brooks A.N."/>
            <person name="Brown R.H."/>
            <person name="Butlin R.K."/>
            <person name="Caggese C."/>
            <person name="Calvi B.R."/>
            <person name="Bernardo de Carvalho A."/>
            <person name="Caspi A."/>
            <person name="Castrezana S."/>
            <person name="Celniker S.E."/>
            <person name="Chang J.L."/>
            <person name="Chapple C."/>
            <person name="Chatterji S."/>
            <person name="Chinwalla A."/>
            <person name="Civetta A."/>
            <person name="Clifton S.W."/>
            <person name="Comeron J.M."/>
            <person name="Costello J.C."/>
            <person name="Coyne J.A."/>
            <person name="Daub J."/>
            <person name="David R.G."/>
            <person name="Delcher A.L."/>
            <person name="Delehaunty K."/>
            <person name="Do C.B."/>
            <person name="Ebling H."/>
            <person name="Edwards K."/>
            <person name="Eickbush T."/>
            <person name="Evans J.D."/>
            <person name="Filipski A."/>
            <person name="Findeiss S."/>
            <person name="Freyhult E."/>
            <person name="Fulton L."/>
            <person name="Fulton R."/>
            <person name="Garcia A.C."/>
            <person name="Gardiner A."/>
            <person name="Garfield D.A."/>
            <person name="Garvin B.E."/>
            <person name="Gibson G."/>
            <person name="Gilbert D."/>
            <person name="Gnerre S."/>
            <person name="Godfrey J."/>
            <person name="Good R."/>
            <person name="Gotea V."/>
            <person name="Gravely B."/>
            <person name="Greenberg A.J."/>
            <person name="Griffiths-Jones S."/>
            <person name="Gross S."/>
            <person name="Guigo R."/>
            <person name="Gustafson E.A."/>
            <person name="Haerty W."/>
            <person name="Hahn M.W."/>
            <person name="Halligan D.L."/>
            <person name="Halpern A.L."/>
            <person name="Halter G.M."/>
            <person name="Han M.V."/>
            <person name="Heger A."/>
            <person name="Hillier L."/>
            <person name="Hinrichs A.S."/>
            <person name="Holmes I."/>
            <person name="Hoskins R.A."/>
            <person name="Hubisz M.J."/>
            <person name="Hultmark D."/>
            <person name="Huntley M.A."/>
            <person name="Jaffe D.B."/>
            <person name="Jagadeeshan S."/>
            <person name="Jeck W.R."/>
            <person name="Johnson J."/>
            <person name="Jones C.D."/>
            <person name="Jordan W.C."/>
            <person name="Karpen G.H."/>
            <person name="Kataoka E."/>
            <person name="Keightley P.D."/>
            <person name="Kheradpour P."/>
            <person name="Kirkness E.F."/>
            <person name="Koerich L.B."/>
            <person name="Kristiansen K."/>
            <person name="Kudrna D."/>
            <person name="Kulathinal R.J."/>
            <person name="Kumar S."/>
            <person name="Kwok R."/>
            <person name="Lander E."/>
            <person name="Langley C.H."/>
            <person name="Lapoint R."/>
            <person name="Lazzaro B.P."/>
            <person name="Lee S.J."/>
            <person name="Levesque L."/>
            <person name="Li R."/>
            <person name="Lin C.F."/>
            <person name="Lin M.F."/>
            <person name="Lindblad-Toh K."/>
            <person name="Llopart A."/>
            <person name="Long M."/>
            <person name="Low L."/>
            <person name="Lozovsky E."/>
            <person name="Lu J."/>
            <person name="Luo M."/>
            <person name="Machado C.A."/>
            <person name="Makalowski W."/>
            <person name="Marzo M."/>
            <person name="Matsuda M."/>
            <person name="Matzkin L."/>
            <person name="McAllister B."/>
            <person name="McBride C.S."/>
            <person name="McKernan B."/>
            <person name="McKernan K."/>
            <person name="Mendez-Lago M."/>
            <person name="Minx P."/>
            <person name="Mollenhauer M.U."/>
            <person name="Montooth K."/>
            <person name="Mount S.M."/>
            <person name="Mu X."/>
            <person name="Myers E."/>
            <person name="Negre B."/>
            <person name="Newfeld S."/>
            <person name="Nielsen R."/>
            <person name="Noor M.A."/>
            <person name="O'Grady P."/>
            <person name="Pachter L."/>
            <person name="Papaceit M."/>
            <person name="Parisi M.J."/>
            <person name="Parisi M."/>
            <person name="Parts L."/>
            <person name="Pedersen J.S."/>
            <person name="Pesole G."/>
            <person name="Phillippy A.M."/>
            <person name="Ponting C.P."/>
            <person name="Pop M."/>
            <person name="Porcelli D."/>
            <person name="Powell J.R."/>
            <person name="Prohaska S."/>
            <person name="Pruitt K."/>
            <person name="Puig M."/>
            <person name="Quesneville H."/>
            <person name="Ram K.R."/>
            <person name="Rand D."/>
            <person name="Rasmussen M.D."/>
            <person name="Reed L.K."/>
            <person name="Reenan R."/>
            <person name="Reily A."/>
            <person name="Remington K.A."/>
            <person name="Rieger T.T."/>
            <person name="Ritchie M.G."/>
            <person name="Robin C."/>
            <person name="Rogers Y.H."/>
            <person name="Rohde C."/>
            <person name="Rozas J."/>
            <person name="Rubenfield M.J."/>
            <person name="Ruiz A."/>
            <person name="Russo S."/>
            <person name="Salzberg S.L."/>
            <person name="Sanchez-Gracia A."/>
            <person name="Saranga D.J."/>
            <person name="Sato H."/>
            <person name="Schaeffer S.W."/>
            <person name="Schatz M.C."/>
            <person name="Schlenke T."/>
            <person name="Schwartz R."/>
            <person name="Segarra C."/>
            <person name="Singh R.S."/>
            <person name="Sirot L."/>
            <person name="Sirota M."/>
            <person name="Sisneros N.B."/>
            <person name="Smith C.D."/>
            <person name="Smith T.F."/>
            <person name="Spieth J."/>
            <person name="Stage D.E."/>
            <person name="Stark A."/>
            <person name="Stephan W."/>
            <person name="Strausberg R.L."/>
            <person name="Strempel S."/>
            <person name="Sturgill D."/>
            <person name="Sutton G."/>
            <person name="Sutton G.G."/>
            <person name="Tao W."/>
            <person name="Teichmann S."/>
            <person name="Tobari Y.N."/>
            <person name="Tomimura Y."/>
            <person name="Tsolas J.M."/>
            <person name="Valente V.L."/>
            <person name="Venter E."/>
            <person name="Venter J.C."/>
            <person name="Vicario S."/>
            <person name="Vieira F.G."/>
            <person name="Vilella A.J."/>
            <person name="Villasante A."/>
            <person name="Walenz B."/>
            <person name="Wang J."/>
            <person name="Wasserman M."/>
            <person name="Watts T."/>
            <person name="Wilson D."/>
            <person name="Wilson R.K."/>
            <person name="Wing R.A."/>
            <person name="Wolfner M.F."/>
            <person name="Wong A."/>
            <person name="Wong G.K."/>
            <person name="Wu C.I."/>
            <person name="Wu G."/>
            <person name="Yamamoto D."/>
            <person name="Yang H.P."/>
            <person name="Yang S.P."/>
            <person name="Yorke J.A."/>
            <person name="Yoshida K."/>
            <person name="Zdobnov E."/>
            <person name="Zhang P."/>
            <person name="Zhang Y."/>
            <person name="Zimin A.V."/>
            <person name="Baldwin J."/>
            <person name="Abdouelleil A."/>
            <person name="Abdulkadir J."/>
            <person name="Abebe A."/>
            <person name="Abera B."/>
            <person name="Abreu J."/>
            <person name="Acer S.C."/>
            <person name="Aftuck L."/>
            <person name="Alexander A."/>
            <person name="An P."/>
            <person name="Anderson E."/>
            <person name="Anderson S."/>
            <person name="Arachi H."/>
            <person name="Azer M."/>
            <person name="Bachantsang P."/>
            <person name="Barry A."/>
            <person name="Bayul T."/>
            <person name="Berlin A."/>
            <person name="Bessette D."/>
            <person name="Bloom T."/>
            <person name="Blye J."/>
            <person name="Boguslavskiy L."/>
            <person name="Bonnet C."/>
            <person name="Boukhgalter B."/>
            <person name="Bourzgui I."/>
            <person name="Brown A."/>
            <person name="Cahill P."/>
            <person name="Channer S."/>
            <person name="Cheshatsang Y."/>
            <person name="Chuda L."/>
            <person name="Citroen M."/>
            <person name="Collymore A."/>
            <person name="Cooke P."/>
            <person name="Costello M."/>
            <person name="D'Aco K."/>
            <person name="Daza R."/>
            <person name="De Haan G."/>
            <person name="DeGray S."/>
            <person name="DeMaso C."/>
            <person name="Dhargay N."/>
            <person name="Dooley K."/>
            <person name="Dooley E."/>
            <person name="Doricent M."/>
            <person name="Dorje P."/>
            <person name="Dorjee K."/>
            <person name="Dupes A."/>
            <person name="Elong R."/>
            <person name="Falk J."/>
            <person name="Farina A."/>
            <person name="Faro S."/>
            <person name="Ferguson D."/>
            <person name="Fisher S."/>
            <person name="Foley C.D."/>
            <person name="Franke A."/>
            <person name="Friedrich D."/>
            <person name="Gadbois L."/>
            <person name="Gearin G."/>
            <person name="Gearin C.R."/>
            <person name="Giannoukos G."/>
            <person name="Goode T."/>
            <person name="Graham J."/>
            <person name="Grandbois E."/>
            <person name="Grewal S."/>
            <person name="Gyaltsen K."/>
            <person name="Hafez N."/>
            <person name="Hagos B."/>
            <person name="Hall J."/>
            <person name="Henson C."/>
            <person name="Hollinger A."/>
            <person name="Honan T."/>
            <person name="Huard M.D."/>
            <person name="Hughes L."/>
            <person name="Hurhula B."/>
            <person name="Husby M.E."/>
            <person name="Kamat A."/>
            <person name="Kanga B."/>
            <person name="Kashin S."/>
            <person name="Khazanovich D."/>
            <person name="Kisner P."/>
            <person name="Lance K."/>
            <person name="Lara M."/>
            <person name="Lee W."/>
            <person name="Lennon N."/>
            <person name="Letendre F."/>
            <person name="LeVine R."/>
            <person name="Lipovsky A."/>
            <person name="Liu X."/>
            <person name="Liu J."/>
            <person name="Liu S."/>
            <person name="Lokyitsang T."/>
            <person name="Lokyitsang Y."/>
            <person name="Lubonja R."/>
            <person name="Lui A."/>
            <person name="MacDonald P."/>
            <person name="Magnisalis V."/>
            <person name="Maru K."/>
            <person name="Matthews C."/>
            <person name="McCusker W."/>
            <person name="McDonough S."/>
            <person name="Mehta T."/>
            <person name="Meldrim J."/>
            <person name="Meneus L."/>
            <person name="Mihai O."/>
            <person name="Mihalev A."/>
            <person name="Mihova T."/>
            <person name="Mittelman R."/>
            <person name="Mlenga V."/>
            <person name="Montmayeur A."/>
            <person name="Mulrain L."/>
            <person name="Navidi A."/>
            <person name="Naylor J."/>
            <person name="Negash T."/>
            <person name="Nguyen T."/>
            <person name="Nguyen N."/>
            <person name="Nicol R."/>
            <person name="Norbu C."/>
            <person name="Norbu N."/>
            <person name="Novod N."/>
            <person name="O'Neill B."/>
            <person name="Osman S."/>
            <person name="Markiewicz E."/>
            <person name="Oyono O.L."/>
            <person name="Patti C."/>
            <person name="Phunkhang P."/>
            <person name="Pierre F."/>
            <person name="Priest M."/>
            <person name="Raghuraman S."/>
            <person name="Rege F."/>
            <person name="Reyes R."/>
            <person name="Rise C."/>
            <person name="Rogov P."/>
            <person name="Ross K."/>
            <person name="Ryan E."/>
            <person name="Settipalli S."/>
            <person name="Shea T."/>
            <person name="Sherpa N."/>
            <person name="Shi L."/>
            <person name="Shih D."/>
            <person name="Sparrow T."/>
            <person name="Spaulding J."/>
            <person name="Stalker J."/>
            <person name="Stange-Thomann N."/>
            <person name="Stavropoulos S."/>
            <person name="Stone C."/>
            <person name="Strader C."/>
            <person name="Tesfaye S."/>
            <person name="Thomson T."/>
            <person name="Thoulutsang Y."/>
            <person name="Thoulutsang D."/>
            <person name="Topham K."/>
            <person name="Topping I."/>
            <person name="Tsamla T."/>
            <person name="Vassiliev H."/>
            <person name="Vo A."/>
            <person name="Wangchuk T."/>
            <person name="Wangdi T."/>
            <person name="Weiand M."/>
            <person name="Wilkinson J."/>
            <person name="Wilson A."/>
            <person name="Yadav S."/>
            <person name="Young G."/>
            <person name="Yu Q."/>
            <person name="Zembek L."/>
            <person name="Zhong D."/>
            <person name="Zimmer A."/>
            <person name="Zwirko Z."/>
            <person name="Jaffe D.B."/>
            <person name="Alvarez P."/>
            <person name="Brockman W."/>
            <person name="Butler J."/>
            <person name="Chin C."/>
            <person name="Gnerre S."/>
            <person name="Grabherr M."/>
            <person name="Kleber M."/>
            <person name="Mauceli E."/>
            <person name="MacCallum I."/>
        </authorList>
    </citation>
    <scope>NUCLEOTIDE SEQUENCE [LARGE SCALE GENOMIC DNA]</scope>
    <source>
        <strain evidence="3">Tucson 15287-2541.00</strain>
    </source>
</reference>
<dbReference type="AlphaFoldDB" id="B4J4W4"/>
<dbReference type="KEGG" id="dgr:6561262"/>
<dbReference type="Proteomes" id="UP000001070">
    <property type="component" value="Unassembled WGS sequence"/>
</dbReference>
<evidence type="ECO:0000313" key="3">
    <source>
        <dbReference type="Proteomes" id="UP000001070"/>
    </source>
</evidence>
<dbReference type="eggNOG" id="ENOG502TM11">
    <property type="taxonomic scope" value="Eukaryota"/>
</dbReference>
<evidence type="ECO:0000313" key="2">
    <source>
        <dbReference type="EMBL" id="EDW01670.1"/>
    </source>
</evidence>
<keyword evidence="3" id="KW-1185">Reference proteome</keyword>
<feature type="chain" id="PRO_5002808325" evidence="1">
    <location>
        <begin position="23"/>
        <end position="243"/>
    </location>
</feature>
<feature type="signal peptide" evidence="1">
    <location>
        <begin position="1"/>
        <end position="22"/>
    </location>
</feature>
<dbReference type="EMBL" id="CH916367">
    <property type="protein sequence ID" value="EDW01670.1"/>
    <property type="molecule type" value="Genomic_DNA"/>
</dbReference>
<keyword evidence="1" id="KW-0732">Signal</keyword>
<accession>B4J4W4</accession>
<dbReference type="PhylomeDB" id="B4J4W4"/>
<dbReference type="InParanoid" id="B4J4W4"/>
<protein>
    <submittedName>
        <fullName evidence="2">GH21569</fullName>
    </submittedName>
</protein>
<proteinExistence type="predicted"/>